<dbReference type="SUPFAM" id="SSF56935">
    <property type="entry name" value="Porins"/>
    <property type="match status" value="1"/>
</dbReference>
<dbReference type="InterPro" id="IPR019619">
    <property type="entry name" value="DUF2490"/>
</dbReference>
<evidence type="ECO:0000313" key="2">
    <source>
        <dbReference type="EMBL" id="MFD0994229.1"/>
    </source>
</evidence>
<dbReference type="RefSeq" id="WP_386109287.1">
    <property type="nucleotide sequence ID" value="NZ_JBHTJR010000057.1"/>
</dbReference>
<evidence type="ECO:0000313" key="3">
    <source>
        <dbReference type="Proteomes" id="UP001597062"/>
    </source>
</evidence>
<protein>
    <submittedName>
        <fullName evidence="2">DUF2490 domain-containing protein</fullName>
    </submittedName>
</protein>
<sequence>MKKLLLLLIFLTIHQITAQTNPKNELGVWYMYNGSHQISNRISIKSMAHFRFFEVGDDLQQFIGRFGATYKINNTLSATGGYAFLNTDDTYQIKGGTTNEHRIYQDFNVKHALKKLKIAHRFRAEQRFFNDIFDHFLRYQIGFSHPINHKWSAYFYSETFFDFNEEAYNQNWSGIGAKYQLSKTVKLQLGYQKINVNEVGDFHRIQVGFAINTNHFKKK</sequence>
<proteinExistence type="predicted"/>
<feature type="chain" id="PRO_5046951285" evidence="1">
    <location>
        <begin position="19"/>
        <end position="219"/>
    </location>
</feature>
<name>A0ABW3JVU4_9FLAO</name>
<dbReference type="EMBL" id="JBHTJR010000057">
    <property type="protein sequence ID" value="MFD0994229.1"/>
    <property type="molecule type" value="Genomic_DNA"/>
</dbReference>
<dbReference type="Pfam" id="PF10677">
    <property type="entry name" value="DUF2490"/>
    <property type="match status" value="1"/>
</dbReference>
<reference evidence="3" key="1">
    <citation type="journal article" date="2019" name="Int. J. Syst. Evol. Microbiol.">
        <title>The Global Catalogue of Microorganisms (GCM) 10K type strain sequencing project: providing services to taxonomists for standard genome sequencing and annotation.</title>
        <authorList>
            <consortium name="The Broad Institute Genomics Platform"/>
            <consortium name="The Broad Institute Genome Sequencing Center for Infectious Disease"/>
            <person name="Wu L."/>
            <person name="Ma J."/>
        </authorList>
    </citation>
    <scope>NUCLEOTIDE SEQUENCE [LARGE SCALE GENOMIC DNA]</scope>
    <source>
        <strain evidence="3">CCUG 60527</strain>
    </source>
</reference>
<accession>A0ABW3JVU4</accession>
<keyword evidence="1" id="KW-0732">Signal</keyword>
<feature type="signal peptide" evidence="1">
    <location>
        <begin position="1"/>
        <end position="18"/>
    </location>
</feature>
<organism evidence="2 3">
    <name type="scientific">Tenacibaculum geojense</name>
    <dbReference type="NCBI Taxonomy" id="915352"/>
    <lineage>
        <taxon>Bacteria</taxon>
        <taxon>Pseudomonadati</taxon>
        <taxon>Bacteroidota</taxon>
        <taxon>Flavobacteriia</taxon>
        <taxon>Flavobacteriales</taxon>
        <taxon>Flavobacteriaceae</taxon>
        <taxon>Tenacibaculum</taxon>
    </lineage>
</organism>
<dbReference type="Proteomes" id="UP001597062">
    <property type="component" value="Unassembled WGS sequence"/>
</dbReference>
<gene>
    <name evidence="2" type="ORF">ACFQ1U_13560</name>
</gene>
<evidence type="ECO:0000256" key="1">
    <source>
        <dbReference type="SAM" id="SignalP"/>
    </source>
</evidence>
<keyword evidence="3" id="KW-1185">Reference proteome</keyword>
<comment type="caution">
    <text evidence="2">The sequence shown here is derived from an EMBL/GenBank/DDBJ whole genome shotgun (WGS) entry which is preliminary data.</text>
</comment>